<accession>A0A834NMA7</accession>
<evidence type="ECO:0000313" key="2">
    <source>
        <dbReference type="EMBL" id="KAF7413949.1"/>
    </source>
</evidence>
<feature type="compositionally biased region" description="Low complexity" evidence="1">
    <location>
        <begin position="74"/>
        <end position="96"/>
    </location>
</feature>
<dbReference type="EMBL" id="JACSDZ010000002">
    <property type="protein sequence ID" value="KAF7413949.1"/>
    <property type="molecule type" value="Genomic_DNA"/>
</dbReference>
<sequence>MLGIDAEPPEPGTAVFFMELNDETPSTLRGAMIGSRGKKGYRVEEGKKKDGEKGVKRGRSTKSACAVPGVSRWQQQQQQQQQPQQQQQQQQQQHQQPGASDERPTAAAAAATAATGSASSN</sequence>
<dbReference type="Proteomes" id="UP000617340">
    <property type="component" value="Unassembled WGS sequence"/>
</dbReference>
<gene>
    <name evidence="2" type="ORF">HZH68_002438</name>
</gene>
<evidence type="ECO:0000256" key="1">
    <source>
        <dbReference type="SAM" id="MobiDB-lite"/>
    </source>
</evidence>
<protein>
    <submittedName>
        <fullName evidence="2">Uncharacterized protein</fullName>
    </submittedName>
</protein>
<dbReference type="AlphaFoldDB" id="A0A834NMA7"/>
<proteinExistence type="predicted"/>
<comment type="caution">
    <text evidence="2">The sequence shown here is derived from an EMBL/GenBank/DDBJ whole genome shotgun (WGS) entry which is preliminary data.</text>
</comment>
<keyword evidence="3" id="KW-1185">Reference proteome</keyword>
<evidence type="ECO:0000313" key="3">
    <source>
        <dbReference type="Proteomes" id="UP000617340"/>
    </source>
</evidence>
<name>A0A834NMA7_VESGE</name>
<organism evidence="2 3">
    <name type="scientific">Vespula germanica</name>
    <name type="common">German yellow jacket</name>
    <name type="synonym">Paravespula germanica</name>
    <dbReference type="NCBI Taxonomy" id="30212"/>
    <lineage>
        <taxon>Eukaryota</taxon>
        <taxon>Metazoa</taxon>
        <taxon>Ecdysozoa</taxon>
        <taxon>Arthropoda</taxon>
        <taxon>Hexapoda</taxon>
        <taxon>Insecta</taxon>
        <taxon>Pterygota</taxon>
        <taxon>Neoptera</taxon>
        <taxon>Endopterygota</taxon>
        <taxon>Hymenoptera</taxon>
        <taxon>Apocrita</taxon>
        <taxon>Aculeata</taxon>
        <taxon>Vespoidea</taxon>
        <taxon>Vespidae</taxon>
        <taxon>Vespinae</taxon>
        <taxon>Vespula</taxon>
    </lineage>
</organism>
<feature type="compositionally biased region" description="Low complexity" evidence="1">
    <location>
        <begin position="105"/>
        <end position="121"/>
    </location>
</feature>
<reference evidence="2" key="1">
    <citation type="journal article" date="2020" name="G3 (Bethesda)">
        <title>High-Quality Assemblies for Three Invasive Social Wasps from the &lt;i&gt;Vespula&lt;/i&gt; Genus.</title>
        <authorList>
            <person name="Harrop T.W.R."/>
            <person name="Guhlin J."/>
            <person name="McLaughlin G.M."/>
            <person name="Permina E."/>
            <person name="Stockwell P."/>
            <person name="Gilligan J."/>
            <person name="Le Lec M.F."/>
            <person name="Gruber M.A.M."/>
            <person name="Quinn O."/>
            <person name="Lovegrove M."/>
            <person name="Duncan E.J."/>
            <person name="Remnant E.J."/>
            <person name="Van Eeckhoven J."/>
            <person name="Graham B."/>
            <person name="Knapp R.A."/>
            <person name="Langford K.W."/>
            <person name="Kronenberg Z."/>
            <person name="Press M.O."/>
            <person name="Eacker S.M."/>
            <person name="Wilson-Rankin E.E."/>
            <person name="Purcell J."/>
            <person name="Lester P.J."/>
            <person name="Dearden P.K."/>
        </authorList>
    </citation>
    <scope>NUCLEOTIDE SEQUENCE</scope>
    <source>
        <strain evidence="2">Linc-1</strain>
    </source>
</reference>
<feature type="compositionally biased region" description="Basic and acidic residues" evidence="1">
    <location>
        <begin position="41"/>
        <end position="55"/>
    </location>
</feature>
<feature type="region of interest" description="Disordered" evidence="1">
    <location>
        <begin position="27"/>
        <end position="121"/>
    </location>
</feature>